<dbReference type="OrthoDB" id="3561891at2759"/>
<evidence type="ECO:0000313" key="2">
    <source>
        <dbReference type="EMBL" id="ESZ95471.1"/>
    </source>
</evidence>
<sequence length="210" mass="23746">MTIYVPNAKAHLLYLCAIHRIRGNQNAPYMAWTKVIDAMNVEAPRHLAGGDLFDTDPWPTRQYTVSNIRTVCRQWIRVRRFPIRGADPGMREGSMDMERMRVRYLLNDEQPESPGSIVAEHGSHQPSNVRLRGPQLPSLREVLSTPNVHPQPILNMNTRVVWGRLRRLNGRHRLPDALALPGESAHPDTSAPPDEPAIPDTLAPRVPDTQ</sequence>
<accession>W9CHY3</accession>
<protein>
    <submittedName>
        <fullName evidence="2">Uncharacterized protein</fullName>
    </submittedName>
</protein>
<dbReference type="EMBL" id="AYSA01000184">
    <property type="protein sequence ID" value="ESZ95471.1"/>
    <property type="molecule type" value="Genomic_DNA"/>
</dbReference>
<dbReference type="Proteomes" id="UP000019487">
    <property type="component" value="Unassembled WGS sequence"/>
</dbReference>
<evidence type="ECO:0000256" key="1">
    <source>
        <dbReference type="SAM" id="MobiDB-lite"/>
    </source>
</evidence>
<feature type="region of interest" description="Disordered" evidence="1">
    <location>
        <begin position="177"/>
        <end position="210"/>
    </location>
</feature>
<feature type="region of interest" description="Disordered" evidence="1">
    <location>
        <begin position="111"/>
        <end position="132"/>
    </location>
</feature>
<proteinExistence type="predicted"/>
<dbReference type="HOGENOM" id="CLU_1310755_0_0_1"/>
<dbReference type="AlphaFoldDB" id="W9CHY3"/>
<comment type="caution">
    <text evidence="2">The sequence shown here is derived from an EMBL/GenBank/DDBJ whole genome shotgun (WGS) entry which is preliminary data.</text>
</comment>
<organism evidence="2 3">
    <name type="scientific">Sclerotinia borealis (strain F-4128)</name>
    <dbReference type="NCBI Taxonomy" id="1432307"/>
    <lineage>
        <taxon>Eukaryota</taxon>
        <taxon>Fungi</taxon>
        <taxon>Dikarya</taxon>
        <taxon>Ascomycota</taxon>
        <taxon>Pezizomycotina</taxon>
        <taxon>Leotiomycetes</taxon>
        <taxon>Helotiales</taxon>
        <taxon>Sclerotiniaceae</taxon>
        <taxon>Sclerotinia</taxon>
    </lineage>
</organism>
<name>W9CHY3_SCLBF</name>
<evidence type="ECO:0000313" key="3">
    <source>
        <dbReference type="Proteomes" id="UP000019487"/>
    </source>
</evidence>
<keyword evidence="3" id="KW-1185">Reference proteome</keyword>
<reference evidence="2 3" key="1">
    <citation type="journal article" date="2014" name="Genome Announc.">
        <title>Draft genome sequence of Sclerotinia borealis, a psychrophilic plant pathogenic fungus.</title>
        <authorList>
            <person name="Mardanov A.V."/>
            <person name="Beletsky A.V."/>
            <person name="Kadnikov V.V."/>
            <person name="Ignatov A.N."/>
            <person name="Ravin N.V."/>
        </authorList>
    </citation>
    <scope>NUCLEOTIDE SEQUENCE [LARGE SCALE GENOMIC DNA]</scope>
    <source>
        <strain evidence="3">F-4157</strain>
    </source>
</reference>
<gene>
    <name evidence="2" type="ORF">SBOR_4125</name>
</gene>